<dbReference type="AlphaFoldDB" id="A0A4V0XUT1"/>
<proteinExistence type="predicted"/>
<organism evidence="4 5">
    <name type="scientific">Planktothrix agardhii CCAP 1459/11A</name>
    <dbReference type="NCBI Taxonomy" id="282420"/>
    <lineage>
        <taxon>Bacteria</taxon>
        <taxon>Bacillati</taxon>
        <taxon>Cyanobacteriota</taxon>
        <taxon>Cyanophyceae</taxon>
        <taxon>Oscillatoriophycideae</taxon>
        <taxon>Oscillatoriales</taxon>
        <taxon>Microcoleaceae</taxon>
        <taxon>Planktothrix</taxon>
    </lineage>
</organism>
<evidence type="ECO:0000256" key="1">
    <source>
        <dbReference type="SAM" id="Coils"/>
    </source>
</evidence>
<dbReference type="EMBL" id="BJCD01000050">
    <property type="protein sequence ID" value="GDZ94919.1"/>
    <property type="molecule type" value="Genomic_DNA"/>
</dbReference>
<evidence type="ECO:0000313" key="4">
    <source>
        <dbReference type="EMBL" id="GDZ94919.1"/>
    </source>
</evidence>
<sequence>MYPIVVFDTNVLLSGLGWRGSPYRCLELARTGQIKAITCQELLDELLEKLEQKLNFTDAQITDTLSDLLVSYRSSKFLILLMLSSLILMIIWC</sequence>
<evidence type="ECO:0000259" key="3">
    <source>
        <dbReference type="Pfam" id="PF13470"/>
    </source>
</evidence>
<protein>
    <recommendedName>
        <fullName evidence="3">PIN domain-containing protein</fullName>
    </recommendedName>
</protein>
<keyword evidence="2" id="KW-0472">Membrane</keyword>
<keyword evidence="2" id="KW-1133">Transmembrane helix</keyword>
<evidence type="ECO:0000313" key="5">
    <source>
        <dbReference type="Proteomes" id="UP000299794"/>
    </source>
</evidence>
<name>A0A4V0XUT1_PLAAG</name>
<feature type="coiled-coil region" evidence="1">
    <location>
        <begin position="40"/>
        <end position="67"/>
    </location>
</feature>
<feature type="domain" description="PIN" evidence="3">
    <location>
        <begin position="5"/>
        <end position="63"/>
    </location>
</feature>
<feature type="transmembrane region" description="Helical" evidence="2">
    <location>
        <begin position="74"/>
        <end position="92"/>
    </location>
</feature>
<dbReference type="Pfam" id="PF13470">
    <property type="entry name" value="PIN_3"/>
    <property type="match status" value="1"/>
</dbReference>
<comment type="caution">
    <text evidence="4">The sequence shown here is derived from an EMBL/GenBank/DDBJ whole genome shotgun (WGS) entry which is preliminary data.</text>
</comment>
<keyword evidence="2" id="KW-0812">Transmembrane</keyword>
<accession>A0A4V0XUT1</accession>
<dbReference type="Proteomes" id="UP000299794">
    <property type="component" value="Unassembled WGS sequence"/>
</dbReference>
<evidence type="ECO:0000256" key="2">
    <source>
        <dbReference type="SAM" id="Phobius"/>
    </source>
</evidence>
<dbReference type="RefSeq" id="WP_043937927.1">
    <property type="nucleotide sequence ID" value="NZ_BJCD01000050.1"/>
</dbReference>
<keyword evidence="1" id="KW-0175">Coiled coil</keyword>
<dbReference type="InterPro" id="IPR002716">
    <property type="entry name" value="PIN_dom"/>
</dbReference>
<gene>
    <name evidence="4" type="ORF">PA905_29550</name>
</gene>
<reference evidence="5" key="1">
    <citation type="submission" date="2019-02" db="EMBL/GenBank/DDBJ databases">
        <title>Draft genome sequence of Planktothrix agardhii NIES-905.</title>
        <authorList>
            <person name="Yamaguchi H."/>
            <person name="Suzuki S."/>
            <person name="Kawachi M."/>
        </authorList>
    </citation>
    <scope>NUCLEOTIDE SEQUENCE [LARGE SCALE GENOMIC DNA]</scope>
    <source>
        <strain evidence="5">CCAP 1459/11A</strain>
    </source>
</reference>